<evidence type="ECO:0000313" key="2">
    <source>
        <dbReference type="Proteomes" id="UP000199695"/>
    </source>
</evidence>
<gene>
    <name evidence="1" type="ORF">SAMN05444955_11516</name>
</gene>
<name>A0A1H8HS44_9BACL</name>
<dbReference type="EMBL" id="FOCQ01000015">
    <property type="protein sequence ID" value="SEN58941.1"/>
    <property type="molecule type" value="Genomic_DNA"/>
</dbReference>
<sequence>MGMAVVDSRMNTYPDSIIFLDHLNGKSFRSEV</sequence>
<reference evidence="1 2" key="1">
    <citation type="submission" date="2016-10" db="EMBL/GenBank/DDBJ databases">
        <authorList>
            <person name="de Groot N.N."/>
        </authorList>
    </citation>
    <scope>NUCLEOTIDE SEQUENCE [LARGE SCALE GENOMIC DNA]</scope>
    <source>
        <strain evidence="1 2">DSM 46701</strain>
    </source>
</reference>
<keyword evidence="2" id="KW-1185">Reference proteome</keyword>
<proteinExistence type="predicted"/>
<protein>
    <submittedName>
        <fullName evidence="1">Uncharacterized protein</fullName>
    </submittedName>
</protein>
<accession>A0A1H8HS44</accession>
<organism evidence="1 2">
    <name type="scientific">Lihuaxuella thermophila</name>
    <dbReference type="NCBI Taxonomy" id="1173111"/>
    <lineage>
        <taxon>Bacteria</taxon>
        <taxon>Bacillati</taxon>
        <taxon>Bacillota</taxon>
        <taxon>Bacilli</taxon>
        <taxon>Bacillales</taxon>
        <taxon>Thermoactinomycetaceae</taxon>
        <taxon>Lihuaxuella</taxon>
    </lineage>
</organism>
<dbReference type="Proteomes" id="UP000199695">
    <property type="component" value="Unassembled WGS sequence"/>
</dbReference>
<evidence type="ECO:0000313" key="1">
    <source>
        <dbReference type="EMBL" id="SEN58941.1"/>
    </source>
</evidence>
<dbReference type="STRING" id="1173111.SAMN05444955_11516"/>
<dbReference type="AlphaFoldDB" id="A0A1H8HS44"/>